<keyword evidence="4" id="KW-1185">Reference proteome</keyword>
<dbReference type="GO" id="GO:1904680">
    <property type="term" value="F:peptide transmembrane transporter activity"/>
    <property type="evidence" value="ECO:0007669"/>
    <property type="project" value="TreeGrafter"/>
</dbReference>
<dbReference type="Gene3D" id="3.10.105.10">
    <property type="entry name" value="Dipeptide-binding Protein, Domain 3"/>
    <property type="match status" value="1"/>
</dbReference>
<dbReference type="RefSeq" id="WP_073709041.1">
    <property type="nucleotide sequence ID" value="NZ_MQSU01000002.1"/>
</dbReference>
<keyword evidence="1" id="KW-0732">Signal</keyword>
<dbReference type="InterPro" id="IPR039424">
    <property type="entry name" value="SBP_5"/>
</dbReference>
<dbReference type="AlphaFoldDB" id="A0A1Q5PND8"/>
<dbReference type="PANTHER" id="PTHR30290:SF83">
    <property type="entry name" value="ABC TRANSPORTER SUBSTRATE-BINDING PROTEIN"/>
    <property type="match status" value="1"/>
</dbReference>
<feature type="chain" id="PRO_5039616775" evidence="1">
    <location>
        <begin position="21"/>
        <end position="526"/>
    </location>
</feature>
<evidence type="ECO:0000259" key="2">
    <source>
        <dbReference type="Pfam" id="PF00496"/>
    </source>
</evidence>
<dbReference type="GO" id="GO:0042597">
    <property type="term" value="C:periplasmic space"/>
    <property type="evidence" value="ECO:0007669"/>
    <property type="project" value="UniProtKB-ARBA"/>
</dbReference>
<dbReference type="Gene3D" id="3.40.190.10">
    <property type="entry name" value="Periplasmic binding protein-like II"/>
    <property type="match status" value="1"/>
</dbReference>
<comment type="caution">
    <text evidence="3">The sequence shown here is derived from an EMBL/GenBank/DDBJ whole genome shotgun (WGS) entry which is preliminary data.</text>
</comment>
<feature type="signal peptide" evidence="1">
    <location>
        <begin position="1"/>
        <end position="20"/>
    </location>
</feature>
<gene>
    <name evidence="3" type="ORF">BSR29_04260</name>
</gene>
<protein>
    <submittedName>
        <fullName evidence="3">ABC transporter substrate-binding protein</fullName>
    </submittedName>
</protein>
<dbReference type="STRING" id="1921764.BSR28_03830"/>
<proteinExistence type="predicted"/>
<evidence type="ECO:0000256" key="1">
    <source>
        <dbReference type="SAM" id="SignalP"/>
    </source>
</evidence>
<dbReference type="CDD" id="cd00995">
    <property type="entry name" value="PBP2_NikA_DppA_OppA_like"/>
    <property type="match status" value="1"/>
</dbReference>
<dbReference type="PANTHER" id="PTHR30290">
    <property type="entry name" value="PERIPLASMIC BINDING COMPONENT OF ABC TRANSPORTER"/>
    <property type="match status" value="1"/>
</dbReference>
<organism evidence="3 4">
    <name type="scientific">Boudabousia liubingyangii</name>
    <dbReference type="NCBI Taxonomy" id="1921764"/>
    <lineage>
        <taxon>Bacteria</taxon>
        <taxon>Bacillati</taxon>
        <taxon>Actinomycetota</taxon>
        <taxon>Actinomycetes</taxon>
        <taxon>Actinomycetales</taxon>
        <taxon>Actinomycetaceae</taxon>
        <taxon>Boudabousia</taxon>
    </lineage>
</organism>
<dbReference type="GO" id="GO:0015833">
    <property type="term" value="P:peptide transport"/>
    <property type="evidence" value="ECO:0007669"/>
    <property type="project" value="TreeGrafter"/>
</dbReference>
<dbReference type="PROSITE" id="PS51257">
    <property type="entry name" value="PROKAR_LIPOPROTEIN"/>
    <property type="match status" value="1"/>
</dbReference>
<sequence length="526" mass="58241">MKTRYAYVVAVALASSLALAGCSDSSTGGSTGGTNYITANSGEPENPLLPGLTNEVNGGKVLDLINAGLYYYDAEGKTHEDLAESVTTEDGQHYTVKLKAGKKFSDGTEIKAENFVKAWQNVVKNSEKQSFFFEDIEGYEAGKEMSGLEVVDDHTFKVTLSQPEADWPLRLGYSAFAPLPDAFFKDPKAYGEKPLASGPYKVERWLHNKEILLVPNASYDGPRKPKNDGIHFKFYAQQDAAYNDLIADNLDVLDAIPDSAFSSYETDLKGRAINQPAAIFQSFSIDMDEKHFSGEEGQLRRQAISMAIDRKLVTDNIFKGTRTPAKDFTSPVIAGWKDNLPGAEVTNFNPEKAKELWAKADAISKWDGTFKIAYNSDGGHQPWVDAVTNQVKNNLSIDAAGDPYPDFKSLRTKVSKHEMDTAYRTGWQADYPSLYNFLGPIYATGASSNDAQYSNPEFDKLLKTGLSQKTPDEANKYFDEAQTLLFRDLPAIPLWYANVNGGYSTHVQDVKFGWNSVPLYHEITKK</sequence>
<accession>A0A1Q5PND8</accession>
<dbReference type="PIRSF" id="PIRSF002741">
    <property type="entry name" value="MppA"/>
    <property type="match status" value="1"/>
</dbReference>
<dbReference type="Pfam" id="PF00496">
    <property type="entry name" value="SBP_bac_5"/>
    <property type="match status" value="1"/>
</dbReference>
<dbReference type="InterPro" id="IPR030678">
    <property type="entry name" value="Peptide/Ni-bd"/>
</dbReference>
<name>A0A1Q5PND8_9ACTO</name>
<dbReference type="OrthoDB" id="9046151at2"/>
<dbReference type="InterPro" id="IPR000914">
    <property type="entry name" value="SBP_5_dom"/>
</dbReference>
<dbReference type="SUPFAM" id="SSF53850">
    <property type="entry name" value="Periplasmic binding protein-like II"/>
    <property type="match status" value="1"/>
</dbReference>
<dbReference type="EMBL" id="MQSV01000002">
    <property type="protein sequence ID" value="OKL49052.1"/>
    <property type="molecule type" value="Genomic_DNA"/>
</dbReference>
<dbReference type="GO" id="GO:0043190">
    <property type="term" value="C:ATP-binding cassette (ABC) transporter complex"/>
    <property type="evidence" value="ECO:0007669"/>
    <property type="project" value="InterPro"/>
</dbReference>
<dbReference type="Proteomes" id="UP000186785">
    <property type="component" value="Unassembled WGS sequence"/>
</dbReference>
<feature type="domain" description="Solute-binding protein family 5" evidence="2">
    <location>
        <begin position="79"/>
        <end position="448"/>
    </location>
</feature>
<dbReference type="Gene3D" id="3.90.76.10">
    <property type="entry name" value="Dipeptide-binding Protein, Domain 1"/>
    <property type="match status" value="1"/>
</dbReference>
<evidence type="ECO:0000313" key="4">
    <source>
        <dbReference type="Proteomes" id="UP000186785"/>
    </source>
</evidence>
<evidence type="ECO:0000313" key="3">
    <source>
        <dbReference type="EMBL" id="OKL49052.1"/>
    </source>
</evidence>
<reference evidence="3 4" key="1">
    <citation type="submission" date="2016-11" db="EMBL/GenBank/DDBJ databases">
        <title>Actinomyces gypaetusis sp. nov. isolated from the vulture Gypaetus barbatus in Qinghai Tibet Plateau China.</title>
        <authorList>
            <person name="Meng X."/>
        </authorList>
    </citation>
    <scope>NUCLEOTIDE SEQUENCE [LARGE SCALE GENOMIC DNA]</scope>
    <source>
        <strain evidence="3 4">VUL4_2</strain>
    </source>
</reference>